<dbReference type="AlphaFoldDB" id="X0VJG4"/>
<protein>
    <submittedName>
        <fullName evidence="2">Uncharacterized protein</fullName>
    </submittedName>
</protein>
<feature type="non-terminal residue" evidence="2">
    <location>
        <position position="32"/>
    </location>
</feature>
<gene>
    <name evidence="2" type="ORF">S01H1_37494</name>
</gene>
<sequence length="32" mass="3513">MQILNPAAGIRGATRRGQSQTPMRDELTSKEV</sequence>
<feature type="compositionally biased region" description="Basic and acidic residues" evidence="1">
    <location>
        <begin position="23"/>
        <end position="32"/>
    </location>
</feature>
<proteinExistence type="predicted"/>
<accession>X0VJG4</accession>
<feature type="region of interest" description="Disordered" evidence="1">
    <location>
        <begin position="1"/>
        <end position="32"/>
    </location>
</feature>
<name>X0VJG4_9ZZZZ</name>
<evidence type="ECO:0000313" key="2">
    <source>
        <dbReference type="EMBL" id="GAG12628.1"/>
    </source>
</evidence>
<comment type="caution">
    <text evidence="2">The sequence shown here is derived from an EMBL/GenBank/DDBJ whole genome shotgun (WGS) entry which is preliminary data.</text>
</comment>
<dbReference type="EMBL" id="BARS01023557">
    <property type="protein sequence ID" value="GAG12628.1"/>
    <property type="molecule type" value="Genomic_DNA"/>
</dbReference>
<reference evidence="2" key="1">
    <citation type="journal article" date="2014" name="Front. Microbiol.">
        <title>High frequency of phylogenetically diverse reductive dehalogenase-homologous genes in deep subseafloor sedimentary metagenomes.</title>
        <authorList>
            <person name="Kawai M."/>
            <person name="Futagami T."/>
            <person name="Toyoda A."/>
            <person name="Takaki Y."/>
            <person name="Nishi S."/>
            <person name="Hori S."/>
            <person name="Arai W."/>
            <person name="Tsubouchi T."/>
            <person name="Morono Y."/>
            <person name="Uchiyama I."/>
            <person name="Ito T."/>
            <person name="Fujiyama A."/>
            <person name="Inagaki F."/>
            <person name="Takami H."/>
        </authorList>
    </citation>
    <scope>NUCLEOTIDE SEQUENCE</scope>
    <source>
        <strain evidence="2">Expedition CK06-06</strain>
    </source>
</reference>
<organism evidence="2">
    <name type="scientific">marine sediment metagenome</name>
    <dbReference type="NCBI Taxonomy" id="412755"/>
    <lineage>
        <taxon>unclassified sequences</taxon>
        <taxon>metagenomes</taxon>
        <taxon>ecological metagenomes</taxon>
    </lineage>
</organism>
<evidence type="ECO:0000256" key="1">
    <source>
        <dbReference type="SAM" id="MobiDB-lite"/>
    </source>
</evidence>